<dbReference type="AlphaFoldDB" id="A0A2K8JLF2"/>
<proteinExistence type="evidence at transcript level"/>
<dbReference type="EMBL" id="MF683276">
    <property type="protein sequence ID" value="ATU82417.1"/>
    <property type="molecule type" value="mRNA"/>
</dbReference>
<keyword evidence="1" id="KW-0732">Signal</keyword>
<protein>
    <submittedName>
        <fullName evidence="2">Venom protein family 2 protein 8</fullName>
    </submittedName>
</protein>
<organism evidence="2">
    <name type="scientific">Lethocerus distinctifemur</name>
    <dbReference type="NCBI Taxonomy" id="280095"/>
    <lineage>
        <taxon>Eukaryota</taxon>
        <taxon>Metazoa</taxon>
        <taxon>Ecdysozoa</taxon>
        <taxon>Arthropoda</taxon>
        <taxon>Hexapoda</taxon>
        <taxon>Insecta</taxon>
        <taxon>Pterygota</taxon>
        <taxon>Neoptera</taxon>
        <taxon>Paraneoptera</taxon>
        <taxon>Hemiptera</taxon>
        <taxon>Heteroptera</taxon>
        <taxon>Panheteroptera</taxon>
        <taxon>Nepomorpha</taxon>
        <taxon>Belostomatidae</taxon>
        <taxon>Lethocerinae</taxon>
        <taxon>Lethocerus</taxon>
    </lineage>
</organism>
<name>A0A2K8JLF2_9HEMI</name>
<feature type="chain" id="PRO_5014778322" evidence="1">
    <location>
        <begin position="20"/>
        <end position="302"/>
    </location>
</feature>
<evidence type="ECO:0000256" key="1">
    <source>
        <dbReference type="SAM" id="SignalP"/>
    </source>
</evidence>
<sequence>MRVLLLALLALSSLAVLNASPLPEDEDEWDEEYSDEAPRFGIGSIAKFSISQLAKEGAKQTVKESIKQAGKLTIKEGFKQGIKEGAKQAGKLLIKSTVQLTKQGLRVIKSGAIKLAKSQIVKQGKKFVIKVGKEALKEAVTVGSELAVNSAIGAIKNAIEGNGEPVEDQEIDIMDYLAHADICSCSSNHLCSCCAEIADYPKGCLTMKLEESLWAPKSNVIVQGDYDDTRVIRNRFPVNGAKRKCVTLDMQSGDKFTFCVSSFGRDKDGDKQYMCFDLEFNGQTIRKCIQQSKDLTLSMKTD</sequence>
<reference evidence="2" key="1">
    <citation type="journal article" date="2018" name="Cell. Mol. Life Sci.">
        <title>Giant fish-killing water bug reveals ancient and dynamic venom evolution in Heteroptera.</title>
        <authorList>
            <person name="Walker A.A."/>
            <person name="Hernandez-Vargas M.J."/>
            <person name="Corzo G."/>
            <person name="Fry B.G."/>
            <person name="King G.F."/>
        </authorList>
    </citation>
    <scope>NUCLEOTIDE SEQUENCE</scope>
</reference>
<evidence type="ECO:0000313" key="2">
    <source>
        <dbReference type="EMBL" id="ATU82417.1"/>
    </source>
</evidence>
<feature type="signal peptide" evidence="1">
    <location>
        <begin position="1"/>
        <end position="19"/>
    </location>
</feature>
<accession>A0A2K8JLF2</accession>